<dbReference type="AlphaFoldDB" id="A0A915LMB8"/>
<evidence type="ECO:0000313" key="4">
    <source>
        <dbReference type="WBParaSite" id="scaffold14534_cov417.g17522"/>
    </source>
</evidence>
<sequence length="181" mass="20532">KQKLNEFISSVSDNNEREVELQRQVSQLQHEVKRLTGELATLEAKLKALSSKANDGLDSYLEECIEQEETEAADRIELERKNIQIEIDENSGPVDEPMEQDLVDDDVIDANLTTTPASQNNLSQLQSPNDRRPLNSAAKTRANPDSQMIIQNSQCFIPLPRYTDERIREFCVDDLETDLAT</sequence>
<reference evidence="4" key="1">
    <citation type="submission" date="2022-11" db="UniProtKB">
        <authorList>
            <consortium name="WormBaseParasite"/>
        </authorList>
    </citation>
    <scope>IDENTIFICATION</scope>
</reference>
<evidence type="ECO:0000256" key="2">
    <source>
        <dbReference type="SAM" id="MobiDB-lite"/>
    </source>
</evidence>
<organism evidence="3 4">
    <name type="scientific">Meloidogyne javanica</name>
    <name type="common">Root-knot nematode worm</name>
    <dbReference type="NCBI Taxonomy" id="6303"/>
    <lineage>
        <taxon>Eukaryota</taxon>
        <taxon>Metazoa</taxon>
        <taxon>Ecdysozoa</taxon>
        <taxon>Nematoda</taxon>
        <taxon>Chromadorea</taxon>
        <taxon>Rhabditida</taxon>
        <taxon>Tylenchina</taxon>
        <taxon>Tylenchomorpha</taxon>
        <taxon>Tylenchoidea</taxon>
        <taxon>Meloidogynidae</taxon>
        <taxon>Meloidogyninae</taxon>
        <taxon>Meloidogyne</taxon>
        <taxon>Meloidogyne incognita group</taxon>
    </lineage>
</organism>
<evidence type="ECO:0000313" key="3">
    <source>
        <dbReference type="Proteomes" id="UP000887561"/>
    </source>
</evidence>
<dbReference type="WBParaSite" id="scaffold14534_cov417.g17522">
    <property type="protein sequence ID" value="scaffold14534_cov417.g17522"/>
    <property type="gene ID" value="scaffold14534_cov417.g17522"/>
</dbReference>
<proteinExistence type="predicted"/>
<keyword evidence="1" id="KW-0175">Coiled coil</keyword>
<keyword evidence="3" id="KW-1185">Reference proteome</keyword>
<name>A0A915LMB8_MELJA</name>
<feature type="coiled-coil region" evidence="1">
    <location>
        <begin position="11"/>
        <end position="86"/>
    </location>
</feature>
<feature type="compositionally biased region" description="Polar residues" evidence="2">
    <location>
        <begin position="114"/>
        <end position="128"/>
    </location>
</feature>
<accession>A0A915LMB8</accession>
<protein>
    <submittedName>
        <fullName evidence="4">Uncharacterized protein</fullName>
    </submittedName>
</protein>
<feature type="region of interest" description="Disordered" evidence="2">
    <location>
        <begin position="114"/>
        <end position="145"/>
    </location>
</feature>
<dbReference type="Proteomes" id="UP000887561">
    <property type="component" value="Unplaced"/>
</dbReference>
<evidence type="ECO:0000256" key="1">
    <source>
        <dbReference type="SAM" id="Coils"/>
    </source>
</evidence>